<dbReference type="PANTHER" id="PTHR33164:SF43">
    <property type="entry name" value="HTH-TYPE TRANSCRIPTIONAL REPRESSOR YETL"/>
    <property type="match status" value="1"/>
</dbReference>
<keyword evidence="1" id="KW-0805">Transcription regulation</keyword>
<dbReference type="PRINTS" id="PR00598">
    <property type="entry name" value="HTHMARR"/>
</dbReference>
<sequence>MIPSTPTDLVAGWWRQARPDLDTHSMGIFGRLRRLHVLAELEAQTTLAGAQLTSSELDVLITLRHAETPLIARNIAVLRGCSRAAMSNILAKMEKRGLVVREPNPADRRAALVCLTDQGRRLTDEVFPQRLAKEADLLSQLSEGEQRNVTEALDLLINAMLRRSPLPQEAADVLNTRTTGP</sequence>
<dbReference type="SUPFAM" id="SSF46785">
    <property type="entry name" value="Winged helix' DNA-binding domain"/>
    <property type="match status" value="1"/>
</dbReference>
<dbReference type="Gene3D" id="1.10.10.10">
    <property type="entry name" value="Winged helix-like DNA-binding domain superfamily/Winged helix DNA-binding domain"/>
    <property type="match status" value="1"/>
</dbReference>
<dbReference type="RefSeq" id="WP_079147067.1">
    <property type="nucleotide sequence ID" value="NZ_CP016279.1"/>
</dbReference>
<feature type="domain" description="HTH marR-type" evidence="4">
    <location>
        <begin position="25"/>
        <end position="158"/>
    </location>
</feature>
<dbReference type="Pfam" id="PF12802">
    <property type="entry name" value="MarR_2"/>
    <property type="match status" value="1"/>
</dbReference>
<evidence type="ECO:0000256" key="1">
    <source>
        <dbReference type="ARBA" id="ARBA00023015"/>
    </source>
</evidence>
<dbReference type="PROSITE" id="PS01117">
    <property type="entry name" value="HTH_MARR_1"/>
    <property type="match status" value="1"/>
</dbReference>
<evidence type="ECO:0000313" key="5">
    <source>
        <dbReference type="EMBL" id="MBP2053830.1"/>
    </source>
</evidence>
<keyword evidence="2 5" id="KW-0238">DNA-binding</keyword>
<dbReference type="InterPro" id="IPR039422">
    <property type="entry name" value="MarR/SlyA-like"/>
</dbReference>
<dbReference type="InterPro" id="IPR036390">
    <property type="entry name" value="WH_DNA-bd_sf"/>
</dbReference>
<dbReference type="Proteomes" id="UP001519309">
    <property type="component" value="Unassembled WGS sequence"/>
</dbReference>
<dbReference type="PROSITE" id="PS50995">
    <property type="entry name" value="HTH_MARR_2"/>
    <property type="match status" value="1"/>
</dbReference>
<dbReference type="EMBL" id="JAGGLP010000018">
    <property type="protein sequence ID" value="MBP2053830.1"/>
    <property type="molecule type" value="Genomic_DNA"/>
</dbReference>
<dbReference type="GO" id="GO:0003677">
    <property type="term" value="F:DNA binding"/>
    <property type="evidence" value="ECO:0007669"/>
    <property type="project" value="UniProtKB-KW"/>
</dbReference>
<comment type="caution">
    <text evidence="5">The sequence shown here is derived from an EMBL/GenBank/DDBJ whole genome shotgun (WGS) entry which is preliminary data.</text>
</comment>
<reference evidence="5 6" key="1">
    <citation type="submission" date="2021-03" db="EMBL/GenBank/DDBJ databases">
        <title>Genomic Encyclopedia of Type Strains, Phase IV (KMG-IV): sequencing the most valuable type-strain genomes for metagenomic binning, comparative biology and taxonomic classification.</title>
        <authorList>
            <person name="Goeker M."/>
        </authorList>
    </citation>
    <scope>NUCLEOTIDE SEQUENCE [LARGE SCALE GENOMIC DNA]</scope>
    <source>
        <strain evidence="5 6">DSM 40499</strain>
    </source>
</reference>
<evidence type="ECO:0000256" key="2">
    <source>
        <dbReference type="ARBA" id="ARBA00023125"/>
    </source>
</evidence>
<dbReference type="InterPro" id="IPR000835">
    <property type="entry name" value="HTH_MarR-typ"/>
</dbReference>
<dbReference type="InterPro" id="IPR023187">
    <property type="entry name" value="Tscrpt_reg_MarR-type_CS"/>
</dbReference>
<dbReference type="PANTHER" id="PTHR33164">
    <property type="entry name" value="TRANSCRIPTIONAL REGULATOR, MARR FAMILY"/>
    <property type="match status" value="1"/>
</dbReference>
<evidence type="ECO:0000313" key="6">
    <source>
        <dbReference type="Proteomes" id="UP001519309"/>
    </source>
</evidence>
<keyword evidence="6" id="KW-1185">Reference proteome</keyword>
<protein>
    <submittedName>
        <fullName evidence="5">DNA-binding MarR family transcriptional regulator</fullName>
    </submittedName>
</protein>
<name>A0ABS4M2D8_9ACTN</name>
<dbReference type="SMART" id="SM00347">
    <property type="entry name" value="HTH_MARR"/>
    <property type="match status" value="1"/>
</dbReference>
<evidence type="ECO:0000256" key="3">
    <source>
        <dbReference type="ARBA" id="ARBA00023163"/>
    </source>
</evidence>
<keyword evidence="3" id="KW-0804">Transcription</keyword>
<proteinExistence type="predicted"/>
<dbReference type="InterPro" id="IPR036388">
    <property type="entry name" value="WH-like_DNA-bd_sf"/>
</dbReference>
<gene>
    <name evidence="5" type="ORF">J2Z21_006832</name>
</gene>
<evidence type="ECO:0000259" key="4">
    <source>
        <dbReference type="PROSITE" id="PS50995"/>
    </source>
</evidence>
<accession>A0ABS4M2D8</accession>
<organism evidence="5 6">
    <name type="scientific">Streptomyces griseochromogenes</name>
    <dbReference type="NCBI Taxonomy" id="68214"/>
    <lineage>
        <taxon>Bacteria</taxon>
        <taxon>Bacillati</taxon>
        <taxon>Actinomycetota</taxon>
        <taxon>Actinomycetes</taxon>
        <taxon>Kitasatosporales</taxon>
        <taxon>Streptomycetaceae</taxon>
        <taxon>Streptomyces</taxon>
    </lineage>
</organism>